<dbReference type="PANTHER" id="PTHR43037:SF1">
    <property type="entry name" value="BLL1128 PROTEIN"/>
    <property type="match status" value="1"/>
</dbReference>
<keyword evidence="1" id="KW-0732">Signal</keyword>
<dbReference type="Proteomes" id="UP000006044">
    <property type="component" value="Unassembled WGS sequence"/>
</dbReference>
<dbReference type="HOGENOM" id="CLU_582233_0_0_10"/>
<dbReference type="AlphaFoldDB" id="K0X4D9"/>
<sequence>MKKVSLLSIFIFLVLDPIFAVTYDNLYVVGNACSAGWNPDGALVMVQESENTFTWSGPLKKDNGNQERFKLLTARSWTTSLTCNLEKAGHQIITSGGEYDLYIKLETDGKPDNAFQVAETGIYTIEVNTSSMKMKCTKIADYEDPNLVFTKETFHSTSEGLLNYRKLEPPTIEKGKQYPLVIFLHGAGERGSDNESQLRYGSEMFTNPQNRKDYPAFVLFPQCPPSNFWPFESQPASYDATTFPIDYPTSTPTKLVKELIDSYLQMEEIDKDRIYILGISMGGMGTFDIACRYPETFAAAIPICGGVNVERLDNKVKNIYWRLFHGDADGVVPVNNSRQAYQKLTNIKADAEYIEVPGASHFVWDEVFKREDFLSWIFAKKRQSTGGSDIETSKTDTSLRCYCYKQMLYIDTNDQTPLKANVYTTSGALVHSSCYNSSSIVSPLTSLKPGIYIIEILQGEKRYHSKISL</sequence>
<evidence type="ECO:0000256" key="1">
    <source>
        <dbReference type="ARBA" id="ARBA00022729"/>
    </source>
</evidence>
<evidence type="ECO:0000313" key="4">
    <source>
        <dbReference type="Proteomes" id="UP000006044"/>
    </source>
</evidence>
<dbReference type="Gene3D" id="3.40.50.1820">
    <property type="entry name" value="alpha/beta hydrolase"/>
    <property type="match status" value="1"/>
</dbReference>
<evidence type="ECO:0000313" key="3">
    <source>
        <dbReference type="EMBL" id="EJZ66218.1"/>
    </source>
</evidence>
<evidence type="ECO:0000259" key="2">
    <source>
        <dbReference type="Pfam" id="PF02230"/>
    </source>
</evidence>
<protein>
    <submittedName>
        <fullName evidence="3">Por secretion system C-terminal sorting domain-containing protein</fullName>
    </submittedName>
</protein>
<dbReference type="RefSeq" id="WP_008860892.1">
    <property type="nucleotide sequence ID" value="NZ_CAXSYG010000002.1"/>
</dbReference>
<dbReference type="OrthoDB" id="9764953at2"/>
<organism evidence="3 4">
    <name type="scientific">Barnesiella intestinihominis YIT 11860</name>
    <dbReference type="NCBI Taxonomy" id="742726"/>
    <lineage>
        <taxon>Bacteria</taxon>
        <taxon>Pseudomonadati</taxon>
        <taxon>Bacteroidota</taxon>
        <taxon>Bacteroidia</taxon>
        <taxon>Bacteroidales</taxon>
        <taxon>Barnesiellaceae</taxon>
        <taxon>Barnesiella</taxon>
    </lineage>
</organism>
<dbReference type="GO" id="GO:0016787">
    <property type="term" value="F:hydrolase activity"/>
    <property type="evidence" value="ECO:0007669"/>
    <property type="project" value="InterPro"/>
</dbReference>
<dbReference type="eggNOG" id="COG4099">
    <property type="taxonomic scope" value="Bacteria"/>
</dbReference>
<dbReference type="InterPro" id="IPR029058">
    <property type="entry name" value="AB_hydrolase_fold"/>
</dbReference>
<dbReference type="Gene3D" id="2.60.40.3620">
    <property type="match status" value="1"/>
</dbReference>
<proteinExistence type="predicted"/>
<dbReference type="SUPFAM" id="SSF53474">
    <property type="entry name" value="alpha/beta-Hydrolases"/>
    <property type="match status" value="1"/>
</dbReference>
<reference evidence="3 4" key="1">
    <citation type="submission" date="2012-08" db="EMBL/GenBank/DDBJ databases">
        <title>The Genome Sequence of Barnesiella intestinihominis YIT 11860.</title>
        <authorList>
            <consortium name="The Broad Institute Genome Sequencing Platform"/>
            <person name="Earl A."/>
            <person name="Ward D."/>
            <person name="Feldgarden M."/>
            <person name="Gevers D."/>
            <person name="Morotomi M."/>
            <person name="Walker B."/>
            <person name="Young S.K."/>
            <person name="Zeng Q."/>
            <person name="Gargeya S."/>
            <person name="Fitzgerald M."/>
            <person name="Haas B."/>
            <person name="Abouelleil A."/>
            <person name="Alvarado L."/>
            <person name="Arachchi H.M."/>
            <person name="Berlin A.M."/>
            <person name="Chapman S.B."/>
            <person name="Goldberg J."/>
            <person name="Griggs A."/>
            <person name="Gujja S."/>
            <person name="Hansen M."/>
            <person name="Howarth C."/>
            <person name="Imamovic A."/>
            <person name="Larimer J."/>
            <person name="McCowen C."/>
            <person name="Montmayeur A."/>
            <person name="Murphy C."/>
            <person name="Neiman D."/>
            <person name="Pearson M."/>
            <person name="Priest M."/>
            <person name="Roberts A."/>
            <person name="Saif S."/>
            <person name="Shea T."/>
            <person name="Sisk P."/>
            <person name="Sykes S."/>
            <person name="Wortman J."/>
            <person name="Nusbaum C."/>
            <person name="Birren B."/>
        </authorList>
    </citation>
    <scope>NUCLEOTIDE SEQUENCE [LARGE SCALE GENOMIC DNA]</scope>
    <source>
        <strain evidence="3 4">YIT 11860</strain>
    </source>
</reference>
<dbReference type="InterPro" id="IPR003140">
    <property type="entry name" value="PLipase/COase/thioEstase"/>
</dbReference>
<dbReference type="STRING" id="742726.HMPREF9448_00395"/>
<feature type="domain" description="Phospholipase/carboxylesterase/thioesterase" evidence="2">
    <location>
        <begin position="175"/>
        <end position="368"/>
    </location>
</feature>
<dbReference type="EMBL" id="ADLE01000001">
    <property type="protein sequence ID" value="EJZ66218.1"/>
    <property type="molecule type" value="Genomic_DNA"/>
</dbReference>
<dbReference type="GeneID" id="77850094"/>
<keyword evidence="4" id="KW-1185">Reference proteome</keyword>
<dbReference type="InterPro" id="IPR050955">
    <property type="entry name" value="Plant_Biomass_Hydrol_Est"/>
</dbReference>
<dbReference type="Pfam" id="PF02230">
    <property type="entry name" value="Abhydrolase_2"/>
    <property type="match status" value="1"/>
</dbReference>
<dbReference type="GO" id="GO:2001070">
    <property type="term" value="F:starch binding"/>
    <property type="evidence" value="ECO:0007669"/>
    <property type="project" value="InterPro"/>
</dbReference>
<name>K0X4D9_9BACT</name>
<accession>K0X4D9</accession>
<dbReference type="GO" id="GO:0019867">
    <property type="term" value="C:outer membrane"/>
    <property type="evidence" value="ECO:0007669"/>
    <property type="project" value="InterPro"/>
</dbReference>
<gene>
    <name evidence="3" type="ORF">HMPREF9448_00395</name>
</gene>
<dbReference type="PANTHER" id="PTHR43037">
    <property type="entry name" value="UNNAMED PRODUCT-RELATED"/>
    <property type="match status" value="1"/>
</dbReference>
<dbReference type="PATRIC" id="fig|742726.3.peg.407"/>
<comment type="caution">
    <text evidence="3">The sequence shown here is derived from an EMBL/GenBank/DDBJ whole genome shotgun (WGS) entry which is preliminary data.</text>
</comment>